<protein>
    <recommendedName>
        <fullName evidence="2">histidine kinase</fullName>
        <ecNumber evidence="2">2.7.13.3</ecNumber>
    </recommendedName>
</protein>
<evidence type="ECO:0000259" key="7">
    <source>
        <dbReference type="PROSITE" id="PS50113"/>
    </source>
</evidence>
<keyword evidence="5" id="KW-0418">Kinase</keyword>
<evidence type="ECO:0000256" key="3">
    <source>
        <dbReference type="ARBA" id="ARBA00022553"/>
    </source>
</evidence>
<comment type="caution">
    <text evidence="9">The sequence shown here is derived from an EMBL/GenBank/DDBJ whole genome shotgun (WGS) entry which is preliminary data.</text>
</comment>
<sequence length="372" mass="40520">MHRTADTHRDLFDRTSEHAGAPSRGAAPREFAEPLGGLAPEQVLRMVEGFGLTGTWAWTFATDTHVWSPGLFRILGLEPESARAAYGLLLALVHPDDRPGVTSGSEMLQTGRVAQRTFRIIRPDGSLRTVMSRGEVVVDPDGRPRQAMGVLIDVSDHAALARAREAEQRHRRAIFEEVRAFTSSSRVYPYTDFSEEWLELVGLPKAELLGEPTLPVLKEERARWRDHGRALYLSGRVVHTQPRLVLAGGEVVPYRFVMVPMRDAAGAVESWTNYVAPLVLDARATGCLAGPVRDGLDRLVTGAHLRAGRALLDWSMQQLAGASGLSFSTIRRLEDGDGAASGRAQAAAVAALRAHGIVFTLTETGAIALSRR</sequence>
<keyword evidence="4" id="KW-0808">Transferase</keyword>
<dbReference type="InterPro" id="IPR001387">
    <property type="entry name" value="Cro/C1-type_HTH"/>
</dbReference>
<reference evidence="9" key="2">
    <citation type="submission" date="2021-08" db="EMBL/GenBank/DDBJ databases">
        <authorList>
            <person name="Tani A."/>
            <person name="Ola A."/>
            <person name="Ogura Y."/>
            <person name="Katsura K."/>
            <person name="Hayashi T."/>
        </authorList>
    </citation>
    <scope>NUCLEOTIDE SEQUENCE</scope>
    <source>
        <strain evidence="9">DSM 16372</strain>
    </source>
</reference>
<dbReference type="RefSeq" id="WP_082772886.1">
    <property type="nucleotide sequence ID" value="NZ_BPQO01000009.1"/>
</dbReference>
<dbReference type="CDD" id="cd00093">
    <property type="entry name" value="HTH_XRE"/>
    <property type="match status" value="1"/>
</dbReference>
<dbReference type="PROSITE" id="PS50943">
    <property type="entry name" value="HTH_CROC1"/>
    <property type="match status" value="1"/>
</dbReference>
<dbReference type="Gene3D" id="3.30.450.20">
    <property type="entry name" value="PAS domain"/>
    <property type="match status" value="2"/>
</dbReference>
<evidence type="ECO:0000256" key="1">
    <source>
        <dbReference type="ARBA" id="ARBA00000085"/>
    </source>
</evidence>
<dbReference type="InterPro" id="IPR035965">
    <property type="entry name" value="PAS-like_dom_sf"/>
</dbReference>
<dbReference type="AlphaFoldDB" id="A0AAV4ZKL7"/>
<dbReference type="Pfam" id="PF08447">
    <property type="entry name" value="PAS_3"/>
    <property type="match status" value="1"/>
</dbReference>
<reference evidence="9" key="1">
    <citation type="journal article" date="2016" name="Front. Microbiol.">
        <title>Genome Sequence of the Piezophilic, Mesophilic Sulfate-Reducing Bacterium Desulfovibrio indicus J2T.</title>
        <authorList>
            <person name="Cao J."/>
            <person name="Maignien L."/>
            <person name="Shao Z."/>
            <person name="Alain K."/>
            <person name="Jebbar M."/>
        </authorList>
    </citation>
    <scope>NUCLEOTIDE SEQUENCE</scope>
    <source>
        <strain evidence="9">DSM 16372</strain>
    </source>
</reference>
<organism evidence="9 10">
    <name type="scientific">Methylobacterium hispanicum</name>
    <dbReference type="NCBI Taxonomy" id="270350"/>
    <lineage>
        <taxon>Bacteria</taxon>
        <taxon>Pseudomonadati</taxon>
        <taxon>Pseudomonadota</taxon>
        <taxon>Alphaproteobacteria</taxon>
        <taxon>Hyphomicrobiales</taxon>
        <taxon>Methylobacteriaceae</taxon>
        <taxon>Methylobacterium</taxon>
    </lineage>
</organism>
<evidence type="ECO:0000256" key="2">
    <source>
        <dbReference type="ARBA" id="ARBA00012438"/>
    </source>
</evidence>
<dbReference type="Gene3D" id="1.10.260.40">
    <property type="entry name" value="lambda repressor-like DNA-binding domains"/>
    <property type="match status" value="1"/>
</dbReference>
<evidence type="ECO:0000256" key="5">
    <source>
        <dbReference type="ARBA" id="ARBA00022777"/>
    </source>
</evidence>
<dbReference type="SUPFAM" id="SSF47413">
    <property type="entry name" value="lambda repressor-like DNA-binding domains"/>
    <property type="match status" value="1"/>
</dbReference>
<evidence type="ECO:0000313" key="9">
    <source>
        <dbReference type="EMBL" id="GJD89000.1"/>
    </source>
</evidence>
<gene>
    <name evidence="9" type="ORF">BHAOGJBA_2525</name>
</gene>
<evidence type="ECO:0000256" key="6">
    <source>
        <dbReference type="SAM" id="MobiDB-lite"/>
    </source>
</evidence>
<dbReference type="CDD" id="cd00130">
    <property type="entry name" value="PAS"/>
    <property type="match status" value="1"/>
</dbReference>
<feature type="compositionally biased region" description="Basic and acidic residues" evidence="6">
    <location>
        <begin position="1"/>
        <end position="17"/>
    </location>
</feature>
<name>A0AAV4ZKL7_9HYPH</name>
<dbReference type="PANTHER" id="PTHR43304:SF1">
    <property type="entry name" value="PAC DOMAIN-CONTAINING PROTEIN"/>
    <property type="match status" value="1"/>
</dbReference>
<comment type="catalytic activity">
    <reaction evidence="1">
        <text>ATP + protein L-histidine = ADP + protein N-phospho-L-histidine.</text>
        <dbReference type="EC" id="2.7.13.3"/>
    </reaction>
</comment>
<dbReference type="SMART" id="SM00086">
    <property type="entry name" value="PAC"/>
    <property type="match status" value="1"/>
</dbReference>
<keyword evidence="3" id="KW-0597">Phosphoprotein</keyword>
<dbReference type="GO" id="GO:0003677">
    <property type="term" value="F:DNA binding"/>
    <property type="evidence" value="ECO:0007669"/>
    <property type="project" value="InterPro"/>
</dbReference>
<dbReference type="PROSITE" id="PS50113">
    <property type="entry name" value="PAC"/>
    <property type="match status" value="1"/>
</dbReference>
<proteinExistence type="predicted"/>
<evidence type="ECO:0000313" key="10">
    <source>
        <dbReference type="Proteomes" id="UP001055247"/>
    </source>
</evidence>
<dbReference type="GO" id="GO:0004673">
    <property type="term" value="F:protein histidine kinase activity"/>
    <property type="evidence" value="ECO:0007669"/>
    <property type="project" value="UniProtKB-EC"/>
</dbReference>
<dbReference type="InterPro" id="IPR000014">
    <property type="entry name" value="PAS"/>
</dbReference>
<accession>A0AAV4ZKL7</accession>
<dbReference type="InterPro" id="IPR001610">
    <property type="entry name" value="PAC"/>
</dbReference>
<evidence type="ECO:0000259" key="8">
    <source>
        <dbReference type="PROSITE" id="PS50943"/>
    </source>
</evidence>
<evidence type="ECO:0000256" key="4">
    <source>
        <dbReference type="ARBA" id="ARBA00022679"/>
    </source>
</evidence>
<dbReference type="InterPro" id="IPR052162">
    <property type="entry name" value="Sensor_kinase/Photoreceptor"/>
</dbReference>
<keyword evidence="10" id="KW-1185">Reference proteome</keyword>
<dbReference type="Proteomes" id="UP001055247">
    <property type="component" value="Unassembled WGS sequence"/>
</dbReference>
<dbReference type="Gene3D" id="2.10.70.100">
    <property type="match status" value="1"/>
</dbReference>
<dbReference type="InterPro" id="IPR013655">
    <property type="entry name" value="PAS_fold_3"/>
</dbReference>
<feature type="domain" description="PAC" evidence="7">
    <location>
        <begin position="114"/>
        <end position="166"/>
    </location>
</feature>
<dbReference type="SUPFAM" id="SSF55785">
    <property type="entry name" value="PYP-like sensor domain (PAS domain)"/>
    <property type="match status" value="2"/>
</dbReference>
<dbReference type="PANTHER" id="PTHR43304">
    <property type="entry name" value="PHYTOCHROME-LIKE PROTEIN CPH1"/>
    <property type="match status" value="1"/>
</dbReference>
<dbReference type="EMBL" id="BPQO01000009">
    <property type="protein sequence ID" value="GJD89000.1"/>
    <property type="molecule type" value="Genomic_DNA"/>
</dbReference>
<dbReference type="InterPro" id="IPR010982">
    <property type="entry name" value="Lambda_DNA-bd_dom_sf"/>
</dbReference>
<dbReference type="EC" id="2.7.13.3" evidence="2"/>
<feature type="domain" description="HTH cro/C1-type" evidence="8">
    <location>
        <begin position="305"/>
        <end position="334"/>
    </location>
</feature>
<dbReference type="InterPro" id="IPR000700">
    <property type="entry name" value="PAS-assoc_C"/>
</dbReference>
<feature type="region of interest" description="Disordered" evidence="6">
    <location>
        <begin position="1"/>
        <end position="31"/>
    </location>
</feature>